<proteinExistence type="predicted"/>
<organism evidence="1 2">
    <name type="scientific">Streptomyces glebosus</name>
    <dbReference type="NCBI Taxonomy" id="249580"/>
    <lineage>
        <taxon>Bacteria</taxon>
        <taxon>Bacillati</taxon>
        <taxon>Actinomycetota</taxon>
        <taxon>Actinomycetes</taxon>
        <taxon>Kitasatosporales</taxon>
        <taxon>Streptomycetaceae</taxon>
        <taxon>Streptomyces</taxon>
    </lineage>
</organism>
<sequence>MRAVLPHAVPGRTVRAGTLGLAVLCCCEVALCCGEAGVRCGEVALCCGEAGCADRKAGRPRVGWTVFARPVTRGYSPG</sequence>
<dbReference type="EMBL" id="BLIO01000001">
    <property type="protein sequence ID" value="GFE17142.1"/>
    <property type="molecule type" value="Genomic_DNA"/>
</dbReference>
<dbReference type="AlphaFoldDB" id="A0A640T276"/>
<dbReference type="Proteomes" id="UP000430079">
    <property type="component" value="Unassembled WGS sequence"/>
</dbReference>
<comment type="caution">
    <text evidence="1">The sequence shown here is derived from an EMBL/GenBank/DDBJ whole genome shotgun (WGS) entry which is preliminary data.</text>
</comment>
<keyword evidence="2" id="KW-1185">Reference proteome</keyword>
<reference evidence="1 2" key="1">
    <citation type="submission" date="2019-12" db="EMBL/GenBank/DDBJ databases">
        <title>Whole genome shotgun sequence of Streptomyces hygroscopicus subsp. glebosus NBRC 13786.</title>
        <authorList>
            <person name="Ichikawa N."/>
            <person name="Kimura A."/>
            <person name="Kitahashi Y."/>
            <person name="Komaki H."/>
            <person name="Tamura T."/>
        </authorList>
    </citation>
    <scope>NUCLEOTIDE SEQUENCE [LARGE SCALE GENOMIC DNA]</scope>
    <source>
        <strain evidence="1 2">NBRC 13786</strain>
    </source>
</reference>
<name>A0A640T276_9ACTN</name>
<evidence type="ECO:0000313" key="2">
    <source>
        <dbReference type="Proteomes" id="UP000430079"/>
    </source>
</evidence>
<evidence type="ECO:0000313" key="1">
    <source>
        <dbReference type="EMBL" id="GFE17142.1"/>
    </source>
</evidence>
<gene>
    <name evidence="1" type="ORF">Sgleb_51890</name>
</gene>
<accession>A0A640T276</accession>
<protein>
    <submittedName>
        <fullName evidence="1">Uncharacterized protein</fullName>
    </submittedName>
</protein>